<sequence length="54" mass="5867">MGPLCPCPHSKRPIKKVPGAFHGAPLLTPGPRQCPSARMVSPPLHIYKHQAFGR</sequence>
<comment type="caution">
    <text evidence="1">The sequence shown here is derived from an EMBL/GenBank/DDBJ whole genome shotgun (WGS) entry which is preliminary data.</text>
</comment>
<keyword evidence="2" id="KW-1185">Reference proteome</keyword>
<name>A0ABN9GAD0_9NEOB</name>
<dbReference type="EMBL" id="CATNWA010018267">
    <property type="protein sequence ID" value="CAI9606372.1"/>
    <property type="molecule type" value="Genomic_DNA"/>
</dbReference>
<organism evidence="1 2">
    <name type="scientific">Staurois parvus</name>
    <dbReference type="NCBI Taxonomy" id="386267"/>
    <lineage>
        <taxon>Eukaryota</taxon>
        <taxon>Metazoa</taxon>
        <taxon>Chordata</taxon>
        <taxon>Craniata</taxon>
        <taxon>Vertebrata</taxon>
        <taxon>Euteleostomi</taxon>
        <taxon>Amphibia</taxon>
        <taxon>Batrachia</taxon>
        <taxon>Anura</taxon>
        <taxon>Neobatrachia</taxon>
        <taxon>Ranoidea</taxon>
        <taxon>Ranidae</taxon>
        <taxon>Staurois</taxon>
    </lineage>
</organism>
<accession>A0ABN9GAD0</accession>
<evidence type="ECO:0000313" key="2">
    <source>
        <dbReference type="Proteomes" id="UP001162483"/>
    </source>
</evidence>
<evidence type="ECO:0000313" key="1">
    <source>
        <dbReference type="EMBL" id="CAI9606372.1"/>
    </source>
</evidence>
<proteinExistence type="predicted"/>
<dbReference type="Proteomes" id="UP001162483">
    <property type="component" value="Unassembled WGS sequence"/>
</dbReference>
<reference evidence="1" key="1">
    <citation type="submission" date="2023-05" db="EMBL/GenBank/DDBJ databases">
        <authorList>
            <person name="Stuckert A."/>
        </authorList>
    </citation>
    <scope>NUCLEOTIDE SEQUENCE</scope>
</reference>
<gene>
    <name evidence="1" type="ORF">SPARVUS_LOCUS13753749</name>
</gene>
<protein>
    <submittedName>
        <fullName evidence="1">Uncharacterized protein</fullName>
    </submittedName>
</protein>